<dbReference type="SUPFAM" id="SSF53613">
    <property type="entry name" value="Ribokinase-like"/>
    <property type="match status" value="1"/>
</dbReference>
<proteinExistence type="inferred from homology"/>
<dbReference type="InterPro" id="IPR029056">
    <property type="entry name" value="Ribokinase-like"/>
</dbReference>
<keyword evidence="3" id="KW-0418">Kinase</keyword>
<name>A0A1F8DH61_9BACT</name>
<organism evidence="5 6">
    <name type="scientific">Candidatus Woesebacteria bacterium RIFOXYD1_FULL_43_18</name>
    <dbReference type="NCBI Taxonomy" id="1802551"/>
    <lineage>
        <taxon>Bacteria</taxon>
        <taxon>Candidatus Woeseibacteriota</taxon>
    </lineage>
</organism>
<dbReference type="AlphaFoldDB" id="A0A1F8DH61"/>
<dbReference type="Pfam" id="PF00294">
    <property type="entry name" value="PfkB"/>
    <property type="match status" value="1"/>
</dbReference>
<accession>A0A1F8DH61</accession>
<dbReference type="InterPro" id="IPR011611">
    <property type="entry name" value="PfkB_dom"/>
</dbReference>
<dbReference type="PROSITE" id="PS00583">
    <property type="entry name" value="PFKB_KINASES_1"/>
    <property type="match status" value="1"/>
</dbReference>
<dbReference type="GO" id="GO:0016301">
    <property type="term" value="F:kinase activity"/>
    <property type="evidence" value="ECO:0007669"/>
    <property type="project" value="UniProtKB-KW"/>
</dbReference>
<protein>
    <recommendedName>
        <fullName evidence="4">Carbohydrate kinase PfkB domain-containing protein</fullName>
    </recommendedName>
</protein>
<keyword evidence="2" id="KW-0808">Transferase</keyword>
<evidence type="ECO:0000256" key="2">
    <source>
        <dbReference type="ARBA" id="ARBA00022679"/>
    </source>
</evidence>
<dbReference type="Gene3D" id="3.40.1190.20">
    <property type="match status" value="1"/>
</dbReference>
<evidence type="ECO:0000256" key="1">
    <source>
        <dbReference type="ARBA" id="ARBA00010688"/>
    </source>
</evidence>
<evidence type="ECO:0000313" key="6">
    <source>
        <dbReference type="Proteomes" id="UP000177596"/>
    </source>
</evidence>
<feature type="domain" description="Carbohydrate kinase PfkB" evidence="4">
    <location>
        <begin position="35"/>
        <end position="308"/>
    </location>
</feature>
<reference evidence="5 6" key="1">
    <citation type="journal article" date="2016" name="Nat. Commun.">
        <title>Thousands of microbial genomes shed light on interconnected biogeochemical processes in an aquifer system.</title>
        <authorList>
            <person name="Anantharaman K."/>
            <person name="Brown C.T."/>
            <person name="Hug L.A."/>
            <person name="Sharon I."/>
            <person name="Castelle C.J."/>
            <person name="Probst A.J."/>
            <person name="Thomas B.C."/>
            <person name="Singh A."/>
            <person name="Wilkins M.J."/>
            <person name="Karaoz U."/>
            <person name="Brodie E.L."/>
            <person name="Williams K.H."/>
            <person name="Hubbard S.S."/>
            <person name="Banfield J.F."/>
        </authorList>
    </citation>
    <scope>NUCLEOTIDE SEQUENCE [LARGE SCALE GENOMIC DNA]</scope>
</reference>
<gene>
    <name evidence="5" type="ORF">A2573_02350</name>
</gene>
<dbReference type="Proteomes" id="UP000177596">
    <property type="component" value="Unassembled WGS sequence"/>
</dbReference>
<sequence length="332" mass="36343">MENIDLLSIGDATIDTFMTPVESETLCRIDTKECLIAFSYGDKIPVKNLEFSIGGNAANNAVGTRRLGVVSSIVLTLGQDSVGEMIVSRLKEEGVDPTYIIQQPGTTSNYSTIINYSGERTIFVYHAPRSYEFPVKLPLAPWVYLTSMGESFRPFYNHFIEWLKKNPSTKLVFNPGSWQLRSGLEAFREVMNSTYLIYVNREEAEKLTGFGDSAEKERDLLIALNKIGPKVCIITDGGVGSFAYDSVNGRFLKMGTLPVDAYERTGAGDAFGSGALSALIHGKSLDEALLWGTCNSASVIGYTGSQKGLLKLNEMDSWLARCKSSGVGVVQF</sequence>
<evidence type="ECO:0000313" key="5">
    <source>
        <dbReference type="EMBL" id="OGM87960.1"/>
    </source>
</evidence>
<dbReference type="EMBL" id="MGIL01000019">
    <property type="protein sequence ID" value="OGM87960.1"/>
    <property type="molecule type" value="Genomic_DNA"/>
</dbReference>
<comment type="similarity">
    <text evidence="1">Belongs to the carbohydrate kinase PfkB family.</text>
</comment>
<dbReference type="PANTHER" id="PTHR43320">
    <property type="entry name" value="SUGAR KINASE"/>
    <property type="match status" value="1"/>
</dbReference>
<evidence type="ECO:0000256" key="3">
    <source>
        <dbReference type="ARBA" id="ARBA00022777"/>
    </source>
</evidence>
<dbReference type="InterPro" id="IPR052700">
    <property type="entry name" value="Carb_kinase_PfkB-like"/>
</dbReference>
<dbReference type="InterPro" id="IPR002173">
    <property type="entry name" value="Carboh/pur_kinase_PfkB_CS"/>
</dbReference>
<evidence type="ECO:0000259" key="4">
    <source>
        <dbReference type="Pfam" id="PF00294"/>
    </source>
</evidence>
<comment type="caution">
    <text evidence="5">The sequence shown here is derived from an EMBL/GenBank/DDBJ whole genome shotgun (WGS) entry which is preliminary data.</text>
</comment>